<gene>
    <name evidence="1" type="ORF">PACLA_8A022400</name>
</gene>
<comment type="caution">
    <text evidence="1">The sequence shown here is derived from an EMBL/GenBank/DDBJ whole genome shotgun (WGS) entry which is preliminary data.</text>
</comment>
<accession>A0A7D9L618</accession>
<reference evidence="1" key="1">
    <citation type="submission" date="2020-04" db="EMBL/GenBank/DDBJ databases">
        <authorList>
            <person name="Alioto T."/>
            <person name="Alioto T."/>
            <person name="Gomez Garrido J."/>
        </authorList>
    </citation>
    <scope>NUCLEOTIDE SEQUENCE</scope>
    <source>
        <strain evidence="1">A484AB</strain>
    </source>
</reference>
<dbReference type="AlphaFoldDB" id="A0A7D9L618"/>
<evidence type="ECO:0000313" key="1">
    <source>
        <dbReference type="EMBL" id="CAB4026381.1"/>
    </source>
</evidence>
<dbReference type="Proteomes" id="UP001152795">
    <property type="component" value="Unassembled WGS sequence"/>
</dbReference>
<protein>
    <submittedName>
        <fullName evidence="1">Uncharacterized protein</fullName>
    </submittedName>
</protein>
<proteinExistence type="predicted"/>
<feature type="non-terminal residue" evidence="1">
    <location>
        <position position="1"/>
    </location>
</feature>
<dbReference type="EMBL" id="CACRXK020014159">
    <property type="protein sequence ID" value="CAB4026381.1"/>
    <property type="molecule type" value="Genomic_DNA"/>
</dbReference>
<name>A0A7D9L618_PARCT</name>
<sequence>NLKILCLKNKKFLTIEGEDAKKIIKHLTGTMCTSNDVDNGNAIRNKATNVVNSIDETPAENHHSSDCVCSELSPVLEGLKLD</sequence>
<evidence type="ECO:0000313" key="2">
    <source>
        <dbReference type="Proteomes" id="UP001152795"/>
    </source>
</evidence>
<keyword evidence="2" id="KW-1185">Reference proteome</keyword>
<organism evidence="1 2">
    <name type="scientific">Paramuricea clavata</name>
    <name type="common">Red gorgonian</name>
    <name type="synonym">Violescent sea-whip</name>
    <dbReference type="NCBI Taxonomy" id="317549"/>
    <lineage>
        <taxon>Eukaryota</taxon>
        <taxon>Metazoa</taxon>
        <taxon>Cnidaria</taxon>
        <taxon>Anthozoa</taxon>
        <taxon>Octocorallia</taxon>
        <taxon>Malacalcyonacea</taxon>
        <taxon>Plexauridae</taxon>
        <taxon>Paramuricea</taxon>
    </lineage>
</organism>